<dbReference type="GeneID" id="98397281"/>
<evidence type="ECO:0000313" key="2">
    <source>
        <dbReference type="Proteomes" id="UP000005546"/>
    </source>
</evidence>
<dbReference type="RefSeq" id="WP_008630232.1">
    <property type="nucleotide sequence ID" value="NZ_GL883887.1"/>
</dbReference>
<organism evidence="1 2">
    <name type="scientific">Paraprevotella xylaniphila YIT 11841</name>
    <dbReference type="NCBI Taxonomy" id="762982"/>
    <lineage>
        <taxon>Bacteria</taxon>
        <taxon>Pseudomonadati</taxon>
        <taxon>Bacteroidota</taxon>
        <taxon>Bacteroidia</taxon>
        <taxon>Bacteroidales</taxon>
        <taxon>Prevotellaceae</taxon>
        <taxon>Paraprevotella</taxon>
    </lineage>
</organism>
<dbReference type="Proteomes" id="UP000005546">
    <property type="component" value="Unassembled WGS sequence"/>
</dbReference>
<protein>
    <submittedName>
        <fullName evidence="1">Uncharacterized protein</fullName>
    </submittedName>
</protein>
<dbReference type="HOGENOM" id="CLU_703680_0_0_10"/>
<comment type="caution">
    <text evidence="1">The sequence shown here is derived from an EMBL/GenBank/DDBJ whole genome shotgun (WGS) entry which is preliminary data.</text>
</comment>
<keyword evidence="2" id="KW-1185">Reference proteome</keyword>
<proteinExistence type="predicted"/>
<dbReference type="PROSITE" id="PS51257">
    <property type="entry name" value="PROKAR_LIPOPROTEIN"/>
    <property type="match status" value="1"/>
</dbReference>
<dbReference type="EMBL" id="AFBR01000094">
    <property type="protein sequence ID" value="EGG50395.1"/>
    <property type="molecule type" value="Genomic_DNA"/>
</dbReference>
<reference evidence="1 2" key="1">
    <citation type="submission" date="2011-02" db="EMBL/GenBank/DDBJ databases">
        <authorList>
            <person name="Weinstock G."/>
            <person name="Sodergren E."/>
            <person name="Clifton S."/>
            <person name="Fulton L."/>
            <person name="Fulton B."/>
            <person name="Courtney L."/>
            <person name="Fronick C."/>
            <person name="Harrison M."/>
            <person name="Strong C."/>
            <person name="Farmer C."/>
            <person name="Delahaunty K."/>
            <person name="Markovic C."/>
            <person name="Hall O."/>
            <person name="Minx P."/>
            <person name="Tomlinson C."/>
            <person name="Mitreva M."/>
            <person name="Hou S."/>
            <person name="Chen J."/>
            <person name="Wollam A."/>
            <person name="Pepin K.H."/>
            <person name="Johnson M."/>
            <person name="Bhonagiri V."/>
            <person name="Zhang X."/>
            <person name="Suruliraj S."/>
            <person name="Warren W."/>
            <person name="Chinwalla A."/>
            <person name="Mardis E.R."/>
            <person name="Wilson R.K."/>
        </authorList>
    </citation>
    <scope>NUCLEOTIDE SEQUENCE [LARGE SCALE GENOMIC DNA]</scope>
    <source>
        <strain evidence="1 2">YIT 11841</strain>
    </source>
</reference>
<gene>
    <name evidence="1" type="ORF">HMPREF9442_03421</name>
</gene>
<sequence length="392" mass="45081">MRIWHYFEIVCYVVIGLGLFVSCNEEEEVGKGDETSQEGKDPLVPTPEGERFMKAQQIIKNLCEVDSVNGSATYDFKIGEVLDVTRPTEFSVGMDDLEEATEFFRSSILGTTNEPVDLNGVLEVDLQEQGSLVFAPGGDNGALATLTINLVDLPVMTKLYFIPATLWPDNASSPYAKGNILYDKIDNRYYVCIASYDTGRDGVLFTLDGGWSYDSNDDKDEMATDGGKVVNYYNVPSEADFNSLYDYYTTKHDDLLARLLLAFPDYTEAGCFHNRKSTEKTSTRPHKMDEAYKDVLSGSDWQRDDFDNKMREKGFHMTTTVKEYWAWFEYWHEYWFYGYRLKNVGGQFGEKYQLQYIDTQEYNVPGVYLLLCSMRHFSYGAFDNNRYELKRR</sequence>
<evidence type="ECO:0000313" key="1">
    <source>
        <dbReference type="EMBL" id="EGG50395.1"/>
    </source>
</evidence>
<dbReference type="STRING" id="762982.HMPREF9442_03421"/>
<name>F3QYX6_9BACT</name>
<dbReference type="AlphaFoldDB" id="F3QYX6"/>
<accession>F3QYX6</accession>